<dbReference type="OrthoDB" id="432412at2759"/>
<name>A0A7R9MLA6_9ACAR</name>
<proteinExistence type="predicted"/>
<dbReference type="EMBL" id="CAJPVJ010027290">
    <property type="protein sequence ID" value="CAG2179463.1"/>
    <property type="molecule type" value="Genomic_DNA"/>
</dbReference>
<dbReference type="Proteomes" id="UP000728032">
    <property type="component" value="Unassembled WGS sequence"/>
</dbReference>
<keyword evidence="2" id="KW-1185">Reference proteome</keyword>
<evidence type="ECO:0000313" key="2">
    <source>
        <dbReference type="Proteomes" id="UP000728032"/>
    </source>
</evidence>
<reference evidence="1" key="1">
    <citation type="submission" date="2020-11" db="EMBL/GenBank/DDBJ databases">
        <authorList>
            <person name="Tran Van P."/>
        </authorList>
    </citation>
    <scope>NUCLEOTIDE SEQUENCE</scope>
</reference>
<dbReference type="EMBL" id="OC942115">
    <property type="protein sequence ID" value="CAD7662327.1"/>
    <property type="molecule type" value="Genomic_DNA"/>
</dbReference>
<accession>A0A7R9MLA6</accession>
<protein>
    <submittedName>
        <fullName evidence="1">Uncharacterized protein</fullName>
    </submittedName>
</protein>
<organism evidence="1">
    <name type="scientific">Oppiella nova</name>
    <dbReference type="NCBI Taxonomy" id="334625"/>
    <lineage>
        <taxon>Eukaryota</taxon>
        <taxon>Metazoa</taxon>
        <taxon>Ecdysozoa</taxon>
        <taxon>Arthropoda</taxon>
        <taxon>Chelicerata</taxon>
        <taxon>Arachnida</taxon>
        <taxon>Acari</taxon>
        <taxon>Acariformes</taxon>
        <taxon>Sarcoptiformes</taxon>
        <taxon>Oribatida</taxon>
        <taxon>Brachypylina</taxon>
        <taxon>Oppioidea</taxon>
        <taxon>Oppiidae</taxon>
        <taxon>Oppiella</taxon>
    </lineage>
</organism>
<sequence>MAKSMSIQMKGFICVEGVDSNCDEFWQQIRATNWQRITLIDTENDLRDTAFDDYNELADTSQLFRVLEQRNCDTIVKNFLGFQSSAATTAANTTTTAAAAPVAKE</sequence>
<dbReference type="AlphaFoldDB" id="A0A7R9MLA6"/>
<evidence type="ECO:0000313" key="1">
    <source>
        <dbReference type="EMBL" id="CAD7662327.1"/>
    </source>
</evidence>
<gene>
    <name evidence="1" type="ORF">ONB1V03_LOCUS18887</name>
</gene>